<keyword evidence="2" id="KW-1185">Reference proteome</keyword>
<reference evidence="2" key="1">
    <citation type="journal article" date="2007" name="Nature">
        <title>The grapevine genome sequence suggests ancestral hexaploidization in major angiosperm phyla.</title>
        <authorList>
            <consortium name="The French-Italian Public Consortium for Grapevine Genome Characterization."/>
            <person name="Jaillon O."/>
            <person name="Aury J.-M."/>
            <person name="Noel B."/>
            <person name="Policriti A."/>
            <person name="Clepet C."/>
            <person name="Casagrande A."/>
            <person name="Choisne N."/>
            <person name="Aubourg S."/>
            <person name="Vitulo N."/>
            <person name="Jubin C."/>
            <person name="Vezzi A."/>
            <person name="Legeai F."/>
            <person name="Hugueney P."/>
            <person name="Dasilva C."/>
            <person name="Horner D."/>
            <person name="Mica E."/>
            <person name="Jublot D."/>
            <person name="Poulain J."/>
            <person name="Bruyere C."/>
            <person name="Billault A."/>
            <person name="Segurens B."/>
            <person name="Gouyvenoux M."/>
            <person name="Ugarte E."/>
            <person name="Cattonaro F."/>
            <person name="Anthouard V."/>
            <person name="Vico V."/>
            <person name="Del Fabbro C."/>
            <person name="Alaux M."/>
            <person name="Di Gaspero G."/>
            <person name="Dumas V."/>
            <person name="Felice N."/>
            <person name="Paillard S."/>
            <person name="Juman I."/>
            <person name="Moroldo M."/>
            <person name="Scalabrin S."/>
            <person name="Canaguier A."/>
            <person name="Le Clainche I."/>
            <person name="Malacrida G."/>
            <person name="Durand E."/>
            <person name="Pesole G."/>
            <person name="Laucou V."/>
            <person name="Chatelet P."/>
            <person name="Merdinoglu D."/>
            <person name="Delledonne M."/>
            <person name="Pezzotti M."/>
            <person name="Lecharny A."/>
            <person name="Scarpelli C."/>
            <person name="Artiguenave F."/>
            <person name="Pe M.E."/>
            <person name="Valle G."/>
            <person name="Morgante M."/>
            <person name="Caboche M."/>
            <person name="Adam-Blondon A.-F."/>
            <person name="Weissenbach J."/>
            <person name="Quetier F."/>
            <person name="Wincker P."/>
        </authorList>
    </citation>
    <scope>NUCLEOTIDE SEQUENCE [LARGE SCALE GENOMIC DNA]</scope>
    <source>
        <strain evidence="2">cv. Pinot noir / PN40024</strain>
    </source>
</reference>
<dbReference type="Proteomes" id="UP000009183">
    <property type="component" value="Chromosome 10, unordered"/>
</dbReference>
<dbReference type="EMBL" id="FN594953">
    <property type="protein sequence ID" value="CCB43963.1"/>
    <property type="molecule type" value="Genomic_DNA"/>
</dbReference>
<dbReference type="PaxDb" id="29760-VIT_10s0116g01010.t01"/>
<evidence type="ECO:0000313" key="1">
    <source>
        <dbReference type="EMBL" id="CCB43963.1"/>
    </source>
</evidence>
<dbReference type="InParanoid" id="F6GVH9"/>
<dbReference type="AlphaFoldDB" id="F6GVH9"/>
<sequence>MRLRLKSNGSERLSGLPIEAESAYQKFVGRENGKGTDVKGKISAHDGTYLMKVNRVLKWILDFIWSSS</sequence>
<accession>F6GVH9</accession>
<name>F6GVH9_VITVI</name>
<protein>
    <submittedName>
        <fullName evidence="1">Uncharacterized protein</fullName>
    </submittedName>
</protein>
<evidence type="ECO:0000313" key="2">
    <source>
        <dbReference type="Proteomes" id="UP000009183"/>
    </source>
</evidence>
<organism evidence="1 2">
    <name type="scientific">Vitis vinifera</name>
    <name type="common">Grape</name>
    <dbReference type="NCBI Taxonomy" id="29760"/>
    <lineage>
        <taxon>Eukaryota</taxon>
        <taxon>Viridiplantae</taxon>
        <taxon>Streptophyta</taxon>
        <taxon>Embryophyta</taxon>
        <taxon>Tracheophyta</taxon>
        <taxon>Spermatophyta</taxon>
        <taxon>Magnoliopsida</taxon>
        <taxon>eudicotyledons</taxon>
        <taxon>Gunneridae</taxon>
        <taxon>Pentapetalae</taxon>
        <taxon>rosids</taxon>
        <taxon>Vitales</taxon>
        <taxon>Vitaceae</taxon>
        <taxon>Viteae</taxon>
        <taxon>Vitis</taxon>
    </lineage>
</organism>
<proteinExistence type="predicted"/>
<dbReference type="HOGENOM" id="CLU_2799174_0_0_1"/>
<gene>
    <name evidence="1" type="ordered locus">VIT_10s0116g01010</name>
</gene>